<dbReference type="Proteomes" id="UP000245647">
    <property type="component" value="Unassembled WGS sequence"/>
</dbReference>
<gene>
    <name evidence="1" type="ORF">DDR33_09390</name>
</gene>
<dbReference type="RefSeq" id="WP_109415511.1">
    <property type="nucleotide sequence ID" value="NZ_QEAS01000006.1"/>
</dbReference>
<sequence>MLKNIVDKLLKEHSRPLSWLAGQMDMTSEGLRLSLIKGSIKYNDLKRMSTVLDVPVSVFFSEHAPDSIASEDKVQYGGLKSELASCREVIEALKGQLKDKERIINLITKSE</sequence>
<evidence type="ECO:0000313" key="1">
    <source>
        <dbReference type="EMBL" id="PWG81126.1"/>
    </source>
</evidence>
<accession>A0A2U2PI86</accession>
<dbReference type="AlphaFoldDB" id="A0A2U2PI86"/>
<comment type="caution">
    <text evidence="1">The sequence shown here is derived from an EMBL/GenBank/DDBJ whole genome shotgun (WGS) entry which is preliminary data.</text>
</comment>
<protein>
    <recommendedName>
        <fullName evidence="3">HTH cro/C1-type domain-containing protein</fullName>
    </recommendedName>
</protein>
<name>A0A2U2PI86_9SPHI</name>
<proteinExistence type="predicted"/>
<dbReference type="EMBL" id="QEAS01000006">
    <property type="protein sequence ID" value="PWG81126.1"/>
    <property type="molecule type" value="Genomic_DNA"/>
</dbReference>
<evidence type="ECO:0008006" key="3">
    <source>
        <dbReference type="Google" id="ProtNLM"/>
    </source>
</evidence>
<keyword evidence="2" id="KW-1185">Reference proteome</keyword>
<dbReference type="OrthoDB" id="770167at2"/>
<organism evidence="1 2">
    <name type="scientific">Pararcticibacter amylolyticus</name>
    <dbReference type="NCBI Taxonomy" id="2173175"/>
    <lineage>
        <taxon>Bacteria</taxon>
        <taxon>Pseudomonadati</taxon>
        <taxon>Bacteroidota</taxon>
        <taxon>Sphingobacteriia</taxon>
        <taxon>Sphingobacteriales</taxon>
        <taxon>Sphingobacteriaceae</taxon>
        <taxon>Pararcticibacter</taxon>
    </lineage>
</organism>
<evidence type="ECO:0000313" key="2">
    <source>
        <dbReference type="Proteomes" id="UP000245647"/>
    </source>
</evidence>
<reference evidence="1 2" key="1">
    <citation type="submission" date="2018-04" db="EMBL/GenBank/DDBJ databases">
        <title>Pedobacter chongqingensis sp. nov., isolated from a rottenly hemp rope.</title>
        <authorList>
            <person name="Cai Y."/>
        </authorList>
    </citation>
    <scope>NUCLEOTIDE SEQUENCE [LARGE SCALE GENOMIC DNA]</scope>
    <source>
        <strain evidence="1 2">FJ4-8</strain>
    </source>
</reference>